<organism evidence="5 6">
    <name type="scientific">Aquimarina addita</name>
    <dbReference type="NCBI Taxonomy" id="870485"/>
    <lineage>
        <taxon>Bacteria</taxon>
        <taxon>Pseudomonadati</taxon>
        <taxon>Bacteroidota</taxon>
        <taxon>Flavobacteriia</taxon>
        <taxon>Flavobacteriales</taxon>
        <taxon>Flavobacteriaceae</taxon>
        <taxon>Aquimarina</taxon>
    </lineage>
</organism>
<dbReference type="EMBL" id="BAABCW010000008">
    <property type="protein sequence ID" value="GAA3509525.1"/>
    <property type="molecule type" value="Genomic_DNA"/>
</dbReference>
<proteinExistence type="predicted"/>
<dbReference type="RefSeq" id="WP_344927444.1">
    <property type="nucleotide sequence ID" value="NZ_BAABCW010000008.1"/>
</dbReference>
<feature type="domain" description="Sialate O-acetylesterase" evidence="3">
    <location>
        <begin position="24"/>
        <end position="251"/>
    </location>
</feature>
<dbReference type="Gene3D" id="3.40.50.1110">
    <property type="entry name" value="SGNH hydrolase"/>
    <property type="match status" value="1"/>
</dbReference>
<dbReference type="SUPFAM" id="SSF52266">
    <property type="entry name" value="SGNH hydrolase"/>
    <property type="match status" value="1"/>
</dbReference>
<evidence type="ECO:0000256" key="2">
    <source>
        <dbReference type="ARBA" id="ARBA00022801"/>
    </source>
</evidence>
<dbReference type="PANTHER" id="PTHR31988:SF19">
    <property type="entry name" value="9-O-ACETYL-N-ACETYLNEURAMINIC ACID DEACETYLASE-RELATED"/>
    <property type="match status" value="1"/>
</dbReference>
<evidence type="ECO:0000313" key="6">
    <source>
        <dbReference type="Proteomes" id="UP001500459"/>
    </source>
</evidence>
<evidence type="ECO:0008006" key="7">
    <source>
        <dbReference type="Google" id="ProtNLM"/>
    </source>
</evidence>
<gene>
    <name evidence="5" type="ORF">GCM10022393_22590</name>
</gene>
<evidence type="ECO:0000259" key="4">
    <source>
        <dbReference type="Pfam" id="PF18962"/>
    </source>
</evidence>
<reference evidence="6" key="1">
    <citation type="journal article" date="2019" name="Int. J. Syst. Evol. Microbiol.">
        <title>The Global Catalogue of Microorganisms (GCM) 10K type strain sequencing project: providing services to taxonomists for standard genome sequencing and annotation.</title>
        <authorList>
            <consortium name="The Broad Institute Genomics Platform"/>
            <consortium name="The Broad Institute Genome Sequencing Center for Infectious Disease"/>
            <person name="Wu L."/>
            <person name="Ma J."/>
        </authorList>
    </citation>
    <scope>NUCLEOTIDE SEQUENCE [LARGE SCALE GENOMIC DNA]</scope>
    <source>
        <strain evidence="6">JCM 17106</strain>
    </source>
</reference>
<keyword evidence="6" id="KW-1185">Reference proteome</keyword>
<dbReference type="InterPro" id="IPR005181">
    <property type="entry name" value="SASA"/>
</dbReference>
<feature type="domain" description="Secretion system C-terminal sorting" evidence="4">
    <location>
        <begin position="281"/>
        <end position="337"/>
    </location>
</feature>
<dbReference type="Pfam" id="PF18962">
    <property type="entry name" value="Por_Secre_tail"/>
    <property type="match status" value="1"/>
</dbReference>
<dbReference type="Proteomes" id="UP001500459">
    <property type="component" value="Unassembled WGS sequence"/>
</dbReference>
<comment type="caution">
    <text evidence="5">The sequence shown here is derived from an EMBL/GenBank/DDBJ whole genome shotgun (WGS) entry which is preliminary data.</text>
</comment>
<dbReference type="InterPro" id="IPR036514">
    <property type="entry name" value="SGNH_hydro_sf"/>
</dbReference>
<dbReference type="Pfam" id="PF03629">
    <property type="entry name" value="SASA"/>
    <property type="match status" value="1"/>
</dbReference>
<keyword evidence="2" id="KW-0378">Hydrolase</keyword>
<dbReference type="InterPro" id="IPR026444">
    <property type="entry name" value="Secre_tail"/>
</dbReference>
<evidence type="ECO:0000256" key="1">
    <source>
        <dbReference type="ARBA" id="ARBA00022729"/>
    </source>
</evidence>
<name>A0ABP6ULR6_9FLAO</name>
<accession>A0ABP6ULR6</accession>
<keyword evidence="1" id="KW-0732">Signal</keyword>
<sequence length="344" mass="38668">MKKVTLQLGFIFTLCLVITDINSQDLYLIIGQSNAAGRDTNIDMNNEDAITGKVKYLTDDNRFLKARQPLNRYSGIGKDESLQGVNFGLEFGKKMNASNGNDVYLVVNARGGTKIAQWRDGKSTGYFENTVERVKNARSVCNCELKGILWHQGEGDVKNDGTYTSSYFNSLTSLIEELRDELGNAPFIVGQLYQQSKNDNFNDDIKKVDDPNFRITNVDWVNTNNLTTFDGTHFDAPSSRILGQRYASIMQQYYSNNALPVKENRGNVKNNPIISETALKVFPNPTNEIIHIAGTNGKETFEVYNLLGSKVMETKTKDLNISSLKSGTYFIIVDKSKRLQFIKE</sequence>
<dbReference type="PANTHER" id="PTHR31988">
    <property type="entry name" value="ESTERASE, PUTATIVE (DUF303)-RELATED"/>
    <property type="match status" value="1"/>
</dbReference>
<dbReference type="NCBIfam" id="TIGR04183">
    <property type="entry name" value="Por_Secre_tail"/>
    <property type="match status" value="1"/>
</dbReference>
<protein>
    <recommendedName>
        <fullName evidence="7">T9SS C-terminal target domain-containing protein</fullName>
    </recommendedName>
</protein>
<evidence type="ECO:0000259" key="3">
    <source>
        <dbReference type="Pfam" id="PF03629"/>
    </source>
</evidence>
<evidence type="ECO:0000313" key="5">
    <source>
        <dbReference type="EMBL" id="GAA3509525.1"/>
    </source>
</evidence>
<dbReference type="InterPro" id="IPR052940">
    <property type="entry name" value="Carb_Esterase_6"/>
</dbReference>